<dbReference type="EMBL" id="BAABKG010000001">
    <property type="protein sequence ID" value="GAA5140633.1"/>
    <property type="molecule type" value="Genomic_DNA"/>
</dbReference>
<dbReference type="InterPro" id="IPR001932">
    <property type="entry name" value="PPM-type_phosphatase-like_dom"/>
</dbReference>
<dbReference type="Pfam" id="PF13672">
    <property type="entry name" value="PP2C_2"/>
    <property type="match status" value="1"/>
</dbReference>
<dbReference type="Gene3D" id="1.10.1660.10">
    <property type="match status" value="1"/>
</dbReference>
<dbReference type="InterPro" id="IPR009061">
    <property type="entry name" value="DNA-bd_dom_put_sf"/>
</dbReference>
<dbReference type="SMART" id="SM00331">
    <property type="entry name" value="PP2C_SIG"/>
    <property type="match status" value="1"/>
</dbReference>
<keyword evidence="5" id="KW-1185">Reference proteome</keyword>
<organism evidence="4 5">
    <name type="scientific">Nocardioides marinquilinus</name>
    <dbReference type="NCBI Taxonomy" id="1210400"/>
    <lineage>
        <taxon>Bacteria</taxon>
        <taxon>Bacillati</taxon>
        <taxon>Actinomycetota</taxon>
        <taxon>Actinomycetes</taxon>
        <taxon>Propionibacteriales</taxon>
        <taxon>Nocardioidaceae</taxon>
        <taxon>Nocardioides</taxon>
    </lineage>
</organism>
<dbReference type="SMART" id="SM00422">
    <property type="entry name" value="HTH_MERR"/>
    <property type="match status" value="1"/>
</dbReference>
<dbReference type="Pfam" id="PF13411">
    <property type="entry name" value="MerR_1"/>
    <property type="match status" value="1"/>
</dbReference>
<dbReference type="SUPFAM" id="SSF81606">
    <property type="entry name" value="PP2C-like"/>
    <property type="match status" value="1"/>
</dbReference>
<dbReference type="InterPro" id="IPR000551">
    <property type="entry name" value="MerR-type_HTH_dom"/>
</dbReference>
<evidence type="ECO:0000259" key="3">
    <source>
        <dbReference type="PROSITE" id="PS51746"/>
    </source>
</evidence>
<accession>A0ABP9P7Q5</accession>
<dbReference type="InterPro" id="IPR047057">
    <property type="entry name" value="MerR_fam"/>
</dbReference>
<sequence length="370" mass="37962">MDGVDGEGAPMGIGDFARASGLSAKALRLYDESGLLAPAEVDPVTGYRRYETAQLGRARLVARLRLAGMPLARIRVVADAADGRDGRDGRDGAAAAAELTSYWRQVEADTASARALVADLLAELADRPTAKEHHMSTTTTRIPHPEAAVGLGQGARETQEDAVRTGGGLYAVADGVGAVRGVARVALDVLAGPAPGDDATTALAGLDAGLARAAAAVAEHHPDDDAAATTLTAFVLLPGRLVSAHVGDSRLYLVRDGSLTRLTRDHTVVQTLVDEGRLTAEEARADERRVVLNRAVAAGAPYAPDLAVHVTAPGDRLVLTTDGVHGRLEPAALTGLLVADRPAAEVAAAVTAAVEAAGADDNHAVVVVDL</sequence>
<dbReference type="PROSITE" id="PS50937">
    <property type="entry name" value="HTH_MERR_2"/>
    <property type="match status" value="1"/>
</dbReference>
<dbReference type="SMART" id="SM00332">
    <property type="entry name" value="PP2Cc"/>
    <property type="match status" value="1"/>
</dbReference>
<dbReference type="Gene3D" id="3.60.40.10">
    <property type="entry name" value="PPM-type phosphatase domain"/>
    <property type="match status" value="1"/>
</dbReference>
<evidence type="ECO:0000313" key="5">
    <source>
        <dbReference type="Proteomes" id="UP001500221"/>
    </source>
</evidence>
<feature type="domain" description="HTH merR-type" evidence="2">
    <location>
        <begin position="13"/>
        <end position="80"/>
    </location>
</feature>
<evidence type="ECO:0000313" key="4">
    <source>
        <dbReference type="EMBL" id="GAA5140633.1"/>
    </source>
</evidence>
<dbReference type="PROSITE" id="PS00552">
    <property type="entry name" value="HTH_MERR_1"/>
    <property type="match status" value="1"/>
</dbReference>
<dbReference type="CDD" id="cd00143">
    <property type="entry name" value="PP2Cc"/>
    <property type="match status" value="1"/>
</dbReference>
<comment type="caution">
    <text evidence="4">The sequence shown here is derived from an EMBL/GenBank/DDBJ whole genome shotgun (WGS) entry which is preliminary data.</text>
</comment>
<keyword evidence="1" id="KW-0238">DNA-binding</keyword>
<dbReference type="PANTHER" id="PTHR30204">
    <property type="entry name" value="REDOX-CYCLING DRUG-SENSING TRANSCRIPTIONAL ACTIVATOR SOXR"/>
    <property type="match status" value="1"/>
</dbReference>
<name>A0ABP9P7Q5_9ACTN</name>
<protein>
    <submittedName>
        <fullName evidence="4">MerR family transcriptional regulator</fullName>
    </submittedName>
</protein>
<dbReference type="Proteomes" id="UP001500221">
    <property type="component" value="Unassembled WGS sequence"/>
</dbReference>
<dbReference type="InterPro" id="IPR036457">
    <property type="entry name" value="PPM-type-like_dom_sf"/>
</dbReference>
<reference evidence="5" key="1">
    <citation type="journal article" date="2019" name="Int. J. Syst. Evol. Microbiol.">
        <title>The Global Catalogue of Microorganisms (GCM) 10K type strain sequencing project: providing services to taxonomists for standard genome sequencing and annotation.</title>
        <authorList>
            <consortium name="The Broad Institute Genomics Platform"/>
            <consortium name="The Broad Institute Genome Sequencing Center for Infectious Disease"/>
            <person name="Wu L."/>
            <person name="Ma J."/>
        </authorList>
    </citation>
    <scope>NUCLEOTIDE SEQUENCE [LARGE SCALE GENOMIC DNA]</scope>
    <source>
        <strain evidence="5">JCM 18459</strain>
    </source>
</reference>
<evidence type="ECO:0000259" key="2">
    <source>
        <dbReference type="PROSITE" id="PS50937"/>
    </source>
</evidence>
<evidence type="ECO:0000256" key="1">
    <source>
        <dbReference type="ARBA" id="ARBA00023125"/>
    </source>
</evidence>
<dbReference type="RefSeq" id="WP_345453212.1">
    <property type="nucleotide sequence ID" value="NZ_BAABKG010000001.1"/>
</dbReference>
<dbReference type="SUPFAM" id="SSF46955">
    <property type="entry name" value="Putative DNA-binding domain"/>
    <property type="match status" value="1"/>
</dbReference>
<proteinExistence type="predicted"/>
<gene>
    <name evidence="4" type="ORF">GCM10023340_01070</name>
</gene>
<dbReference type="PROSITE" id="PS51746">
    <property type="entry name" value="PPM_2"/>
    <property type="match status" value="1"/>
</dbReference>
<feature type="domain" description="PPM-type phosphatase" evidence="3">
    <location>
        <begin position="146"/>
        <end position="370"/>
    </location>
</feature>
<dbReference type="PANTHER" id="PTHR30204:SF97">
    <property type="entry name" value="MERR FAMILY REGULATORY PROTEIN"/>
    <property type="match status" value="1"/>
</dbReference>